<name>A0ABV6C1F1_9ACTN</name>
<feature type="transmembrane region" description="Helical" evidence="1">
    <location>
        <begin position="54"/>
        <end position="76"/>
    </location>
</feature>
<evidence type="ECO:0000259" key="2">
    <source>
        <dbReference type="PROSITE" id="PS50887"/>
    </source>
</evidence>
<sequence length="324" mass="32970">MVADTAQQGAWQGWADELSGLDRAVVLERPGAGRHGGPFPKIRSWFALGAPAELLSPLSLLRVLVPLVALGVPLVAVGSRVPSVTQDVAWAGLGCLAVLWGALAAVRRLERSATTWSSRALLVVLGGAMWRGRPDDVVGLLVLAVPLLAFDGMFLGAAETSGQAGVLVAWALGVAGIGHPSGLAVVAVGALGPVVGGLAGGLLARTLARVGTVDAETGLANAVGVARTVQRWGLREQRAVTLVVLAVQGLAEAREALGHRVAGEVLRRVVEQLGTVVPPGALVGRVASEELVVALPDDRLALDPAAAGQLATALVQVVGAGRYL</sequence>
<accession>A0ABV6C1F1</accession>
<dbReference type="RefSeq" id="WP_377788773.1">
    <property type="nucleotide sequence ID" value="NZ_JBHLYQ010000034.1"/>
</dbReference>
<proteinExistence type="predicted"/>
<reference evidence="3 4" key="1">
    <citation type="submission" date="2024-09" db="EMBL/GenBank/DDBJ databases">
        <authorList>
            <person name="Sun Q."/>
            <person name="Mori K."/>
        </authorList>
    </citation>
    <scope>NUCLEOTIDE SEQUENCE [LARGE SCALE GENOMIC DNA]</scope>
    <source>
        <strain evidence="3 4">JCM 15389</strain>
    </source>
</reference>
<keyword evidence="1" id="KW-0472">Membrane</keyword>
<feature type="transmembrane region" description="Helical" evidence="1">
    <location>
        <begin position="137"/>
        <end position="157"/>
    </location>
</feature>
<dbReference type="InterPro" id="IPR029787">
    <property type="entry name" value="Nucleotide_cyclase"/>
</dbReference>
<dbReference type="Proteomes" id="UP001589788">
    <property type="component" value="Unassembled WGS sequence"/>
</dbReference>
<dbReference type="Pfam" id="PF00990">
    <property type="entry name" value="GGDEF"/>
    <property type="match status" value="1"/>
</dbReference>
<organism evidence="3 4">
    <name type="scientific">Aciditerrimonas ferrireducens</name>
    <dbReference type="NCBI Taxonomy" id="667306"/>
    <lineage>
        <taxon>Bacteria</taxon>
        <taxon>Bacillati</taxon>
        <taxon>Actinomycetota</taxon>
        <taxon>Acidimicrobiia</taxon>
        <taxon>Acidimicrobiales</taxon>
        <taxon>Acidimicrobiaceae</taxon>
        <taxon>Aciditerrimonas</taxon>
    </lineage>
</organism>
<dbReference type="InterPro" id="IPR043128">
    <property type="entry name" value="Rev_trsase/Diguanyl_cyclase"/>
</dbReference>
<comment type="caution">
    <text evidence="3">The sequence shown here is derived from an EMBL/GenBank/DDBJ whole genome shotgun (WGS) entry which is preliminary data.</text>
</comment>
<feature type="transmembrane region" description="Helical" evidence="1">
    <location>
        <begin position="177"/>
        <end position="199"/>
    </location>
</feature>
<evidence type="ECO:0000313" key="3">
    <source>
        <dbReference type="EMBL" id="MFC0081516.1"/>
    </source>
</evidence>
<evidence type="ECO:0000256" key="1">
    <source>
        <dbReference type="SAM" id="Phobius"/>
    </source>
</evidence>
<dbReference type="PROSITE" id="PS50887">
    <property type="entry name" value="GGDEF"/>
    <property type="match status" value="1"/>
</dbReference>
<keyword evidence="1" id="KW-0812">Transmembrane</keyword>
<feature type="domain" description="GGDEF" evidence="2">
    <location>
        <begin position="238"/>
        <end position="324"/>
    </location>
</feature>
<feature type="non-terminal residue" evidence="3">
    <location>
        <position position="324"/>
    </location>
</feature>
<dbReference type="SUPFAM" id="SSF55073">
    <property type="entry name" value="Nucleotide cyclase"/>
    <property type="match status" value="1"/>
</dbReference>
<gene>
    <name evidence="3" type="ORF">ACFFRE_05060</name>
</gene>
<dbReference type="InterPro" id="IPR000160">
    <property type="entry name" value="GGDEF_dom"/>
</dbReference>
<feature type="transmembrane region" description="Helical" evidence="1">
    <location>
        <begin position="88"/>
        <end position="107"/>
    </location>
</feature>
<protein>
    <submittedName>
        <fullName evidence="3">GGDEF domain-containing protein</fullName>
    </submittedName>
</protein>
<keyword evidence="4" id="KW-1185">Reference proteome</keyword>
<dbReference type="Gene3D" id="3.30.70.270">
    <property type="match status" value="1"/>
</dbReference>
<dbReference type="EMBL" id="JBHLYQ010000034">
    <property type="protein sequence ID" value="MFC0081516.1"/>
    <property type="molecule type" value="Genomic_DNA"/>
</dbReference>
<keyword evidence="1" id="KW-1133">Transmembrane helix</keyword>
<evidence type="ECO:0000313" key="4">
    <source>
        <dbReference type="Proteomes" id="UP001589788"/>
    </source>
</evidence>